<evidence type="ECO:0000256" key="6">
    <source>
        <dbReference type="ARBA" id="ARBA00013010"/>
    </source>
</evidence>
<comment type="similarity">
    <text evidence="2">Belongs to the class-I pyridoxal-phosphate-dependent aminotransferase family.</text>
</comment>
<keyword evidence="11" id="KW-0007">Acetylation</keyword>
<dbReference type="PANTHER" id="PTHR43807">
    <property type="entry name" value="FI04487P"/>
    <property type="match status" value="1"/>
</dbReference>
<dbReference type="GO" id="GO:0097053">
    <property type="term" value="P:L-kynurenine catabolic process"/>
    <property type="evidence" value="ECO:0007669"/>
    <property type="project" value="UniProtKB-UniPathway"/>
</dbReference>
<dbReference type="InterPro" id="IPR015424">
    <property type="entry name" value="PyrdxlP-dep_Trfase"/>
</dbReference>
<dbReference type="Pfam" id="PF00155">
    <property type="entry name" value="Aminotran_1_2"/>
    <property type="match status" value="1"/>
</dbReference>
<dbReference type="SUPFAM" id="SSF53383">
    <property type="entry name" value="PLP-dependent transferases"/>
    <property type="match status" value="1"/>
</dbReference>
<dbReference type="PANTHER" id="PTHR43807:SF20">
    <property type="entry name" value="FI04487P"/>
    <property type="match status" value="1"/>
</dbReference>
<dbReference type="FunFam" id="3.40.640.10:FF:000024">
    <property type="entry name" value="Kynurenine--oxoglutarate transaminase 3"/>
    <property type="match status" value="1"/>
</dbReference>
<dbReference type="InterPro" id="IPR051326">
    <property type="entry name" value="Kynurenine-oxoglutarate_AT"/>
</dbReference>
<dbReference type="Proteomes" id="UP000694388">
    <property type="component" value="Unplaced"/>
</dbReference>
<dbReference type="EC" id="4.4.1.13" evidence="4"/>
<evidence type="ECO:0000313" key="26">
    <source>
        <dbReference type="Proteomes" id="UP000694388"/>
    </source>
</evidence>
<keyword evidence="8" id="KW-0032">Aminotransferase</keyword>
<evidence type="ECO:0000256" key="13">
    <source>
        <dbReference type="ARBA" id="ARBA00024016"/>
    </source>
</evidence>
<dbReference type="GO" id="GO:0047315">
    <property type="term" value="F:kynurenine-glyoxylate transaminase activity"/>
    <property type="evidence" value="ECO:0007669"/>
    <property type="project" value="UniProtKB-EC"/>
</dbReference>
<feature type="domain" description="Aminotransferase class I/classII large" evidence="24">
    <location>
        <begin position="66"/>
        <end position="447"/>
    </location>
</feature>
<dbReference type="InterPro" id="IPR015421">
    <property type="entry name" value="PyrdxlP-dep_Trfase_major"/>
</dbReference>
<dbReference type="EC" id="2.6.1.63" evidence="6"/>
<accession>A0A8C4WZQ0</accession>
<evidence type="ECO:0000313" key="25">
    <source>
        <dbReference type="Ensembl" id="ENSEBUP00000022086.1"/>
    </source>
</evidence>
<dbReference type="FunFam" id="3.90.1150.10:FF:000275">
    <property type="entry name" value="kynurenine--oxoglutarate transaminase 1"/>
    <property type="match status" value="1"/>
</dbReference>
<dbReference type="UniPathway" id="UPA00334">
    <property type="reaction ID" value="UER00726"/>
</dbReference>
<keyword evidence="10" id="KW-0663">Pyridoxal phosphate</keyword>
<dbReference type="GO" id="GO:0047804">
    <property type="term" value="F:cysteine-S-conjugate beta-lyase activity"/>
    <property type="evidence" value="ECO:0007669"/>
    <property type="project" value="UniProtKB-EC"/>
</dbReference>
<evidence type="ECO:0000256" key="12">
    <source>
        <dbReference type="ARBA" id="ARBA00023239"/>
    </source>
</evidence>
<evidence type="ECO:0000256" key="14">
    <source>
        <dbReference type="ARBA" id="ARBA00029778"/>
    </source>
</evidence>
<comment type="function">
    <text evidence="23">Catalyzes the irreversible transamination of the L-tryptophan metabolite L-kynurenine to form kynurenic acid (KA), an intermediate in the tryptophan catabolic pathway which is also a broad spectrum antagonist of the three ionotropic excitatory amino acid receptors among others. May catalyze the beta-elimination of S-conjugates and Se-conjugates of L-(seleno)cysteine, resulting in the cleavage of the C-S or C-Se bond. Has transaminase activity towards L-kynurenine, tryptophan, phenylalanine, serine, cysteine, methionine, histidine, glutamine and asparagine with glyoxylate as an amino group acceptor (in vitro). Has lower activity with 2-oxoglutarate as amino group acceptor (in vitro).</text>
</comment>
<evidence type="ECO:0000256" key="9">
    <source>
        <dbReference type="ARBA" id="ARBA00022679"/>
    </source>
</evidence>
<dbReference type="AlphaFoldDB" id="A0A8C4WZQ0"/>
<evidence type="ECO:0000256" key="20">
    <source>
        <dbReference type="ARBA" id="ARBA00047677"/>
    </source>
</evidence>
<comment type="catalytic activity">
    <reaction evidence="22">
        <text>an S-substituted L-cysteine + H2O = a thiol + pyruvate + NH4(+)</text>
        <dbReference type="Rhea" id="RHEA:18121"/>
        <dbReference type="ChEBI" id="CHEBI:15361"/>
        <dbReference type="ChEBI" id="CHEBI:15377"/>
        <dbReference type="ChEBI" id="CHEBI:28938"/>
        <dbReference type="ChEBI" id="CHEBI:29256"/>
        <dbReference type="ChEBI" id="CHEBI:58717"/>
        <dbReference type="EC" id="4.4.1.13"/>
    </reaction>
    <physiologicalReaction direction="left-to-right" evidence="22">
        <dbReference type="Rhea" id="RHEA:18122"/>
    </physiologicalReaction>
</comment>
<dbReference type="GO" id="GO:0016212">
    <property type="term" value="F:kynurenine-oxoglutarate transaminase activity"/>
    <property type="evidence" value="ECO:0007669"/>
    <property type="project" value="UniProtKB-EC"/>
</dbReference>
<sequence length="457" mass="51386">MFGSFARTVVRTRRSAAVLHYRHSLRSALSFVPWRMASQFANARRIEGLDKNIWVEFTQLAADYKAVNMGQGFPDMPPPQHVTDALVHACSAENYRFHQYTRSFGHPRLVTALAELYGKLHGRTLNAFTNILVTVGGYGSLFCAFQGLIDLGDEVIIIEPYFDCYEPMVKMAGGIPVFVPLRPTPVKGRLQSSGDWSLDPEELVSKFNKRTKAIVINTPNNPLGKVFSRHELEGIAELCVQNDVLCFSDEVYEWLVYDNREHVRIATFPGMWERTVTVGSAGKTFSVTGWKLGWSVAPEGLMKHLQTVHQNCIYNCPTPLQEAVANAFSVELSRLASPSCYFSSLPNELRVKRDRMADMLSHAGMQPVLPEGGYFMIADISNIEVDLSGEKDDEFYDSKFVKWLIKNKGLASIPVSAFYSAENKKNFSKFIRLCFIKEDATFEKAAAILNDFKSTPE</sequence>
<evidence type="ECO:0000256" key="4">
    <source>
        <dbReference type="ARBA" id="ARBA00012224"/>
    </source>
</evidence>
<evidence type="ECO:0000256" key="16">
    <source>
        <dbReference type="ARBA" id="ARBA00031198"/>
    </source>
</evidence>
<evidence type="ECO:0000256" key="21">
    <source>
        <dbReference type="ARBA" id="ARBA00047888"/>
    </source>
</evidence>
<evidence type="ECO:0000256" key="18">
    <source>
        <dbReference type="ARBA" id="ARBA00031600"/>
    </source>
</evidence>
<comment type="pathway">
    <text evidence="13">Amino-acid degradation; L-kynurenine degradation; kynurenate from L-kynurenine: step 1/2.</text>
</comment>
<proteinExistence type="inferred from homology"/>
<dbReference type="InterPro" id="IPR015422">
    <property type="entry name" value="PyrdxlP-dep_Trfase_small"/>
</dbReference>
<name>A0A8C4WZQ0_EPTBU</name>
<evidence type="ECO:0000256" key="8">
    <source>
        <dbReference type="ARBA" id="ARBA00022576"/>
    </source>
</evidence>
<comment type="catalytic activity">
    <reaction evidence="21">
        <text>3-hydroxy-L-kynurenine + glyoxylate = xanthurenate + glycine + H2O</text>
        <dbReference type="Rhea" id="RHEA:65900"/>
        <dbReference type="ChEBI" id="CHEBI:15377"/>
        <dbReference type="ChEBI" id="CHEBI:36655"/>
        <dbReference type="ChEBI" id="CHEBI:57305"/>
        <dbReference type="ChEBI" id="CHEBI:58125"/>
        <dbReference type="ChEBI" id="CHEBI:71201"/>
        <dbReference type="EC" id="2.6.1.63"/>
    </reaction>
    <physiologicalReaction direction="left-to-right" evidence="21">
        <dbReference type="Rhea" id="RHEA:65901"/>
    </physiologicalReaction>
</comment>
<dbReference type="CDD" id="cd00609">
    <property type="entry name" value="AAT_like"/>
    <property type="match status" value="1"/>
</dbReference>
<dbReference type="GO" id="GO:0030170">
    <property type="term" value="F:pyridoxal phosphate binding"/>
    <property type="evidence" value="ECO:0007669"/>
    <property type="project" value="InterPro"/>
</dbReference>
<reference evidence="25" key="1">
    <citation type="submission" date="2025-08" db="UniProtKB">
        <authorList>
            <consortium name="Ensembl"/>
        </authorList>
    </citation>
    <scope>IDENTIFICATION</scope>
</reference>
<comment type="subunit">
    <text evidence="3">Homodimer.</text>
</comment>
<evidence type="ECO:0000256" key="22">
    <source>
        <dbReference type="ARBA" id="ARBA00049325"/>
    </source>
</evidence>
<evidence type="ECO:0000256" key="1">
    <source>
        <dbReference type="ARBA" id="ARBA00001933"/>
    </source>
</evidence>
<dbReference type="Gene3D" id="3.90.1150.10">
    <property type="entry name" value="Aspartate Aminotransferase, domain 1"/>
    <property type="match status" value="1"/>
</dbReference>
<keyword evidence="26" id="KW-1185">Reference proteome</keyword>
<dbReference type="GO" id="GO:0005739">
    <property type="term" value="C:mitochondrion"/>
    <property type="evidence" value="ECO:0007669"/>
    <property type="project" value="TreeGrafter"/>
</dbReference>
<organism evidence="25 26">
    <name type="scientific">Eptatretus burgeri</name>
    <name type="common">Inshore hagfish</name>
    <dbReference type="NCBI Taxonomy" id="7764"/>
    <lineage>
        <taxon>Eukaryota</taxon>
        <taxon>Metazoa</taxon>
        <taxon>Chordata</taxon>
        <taxon>Craniata</taxon>
        <taxon>Vertebrata</taxon>
        <taxon>Cyclostomata</taxon>
        <taxon>Myxini</taxon>
        <taxon>Myxiniformes</taxon>
        <taxon>Myxinidae</taxon>
        <taxon>Eptatretinae</taxon>
        <taxon>Eptatretus</taxon>
    </lineage>
</organism>
<dbReference type="FunFam" id="3.90.1150.10:FF:000021">
    <property type="entry name" value="Kynurenine--oxoglutarate transaminase 3"/>
    <property type="match status" value="1"/>
</dbReference>
<dbReference type="GeneTree" id="ENSGT00940000155827"/>
<dbReference type="Ensembl" id="ENSEBUT00000022662.1">
    <property type="protein sequence ID" value="ENSEBUP00000022086.1"/>
    <property type="gene ID" value="ENSEBUG00000013612.1"/>
</dbReference>
<evidence type="ECO:0000256" key="7">
    <source>
        <dbReference type="ARBA" id="ARBA00019100"/>
    </source>
</evidence>
<evidence type="ECO:0000256" key="19">
    <source>
        <dbReference type="ARBA" id="ARBA00047478"/>
    </source>
</evidence>
<comment type="catalytic activity">
    <reaction evidence="19">
        <text>L-kynurenine + 2-oxoglutarate = kynurenate + L-glutamate + H2O</text>
        <dbReference type="Rhea" id="RHEA:65560"/>
        <dbReference type="ChEBI" id="CHEBI:15377"/>
        <dbReference type="ChEBI" id="CHEBI:16810"/>
        <dbReference type="ChEBI" id="CHEBI:29985"/>
        <dbReference type="ChEBI" id="CHEBI:57959"/>
        <dbReference type="ChEBI" id="CHEBI:58454"/>
        <dbReference type="EC" id="2.6.1.7"/>
    </reaction>
    <physiologicalReaction direction="left-to-right" evidence="19">
        <dbReference type="Rhea" id="RHEA:65561"/>
    </physiologicalReaction>
</comment>
<keyword evidence="9" id="KW-0808">Transferase</keyword>
<dbReference type="InterPro" id="IPR004839">
    <property type="entry name" value="Aminotransferase_I/II_large"/>
</dbReference>
<evidence type="ECO:0000256" key="2">
    <source>
        <dbReference type="ARBA" id="ARBA00007441"/>
    </source>
</evidence>
<reference evidence="25" key="2">
    <citation type="submission" date="2025-09" db="UniProtKB">
        <authorList>
            <consortium name="Ensembl"/>
        </authorList>
    </citation>
    <scope>IDENTIFICATION</scope>
</reference>
<comment type="cofactor">
    <cofactor evidence="1">
        <name>pyridoxal 5'-phosphate</name>
        <dbReference type="ChEBI" id="CHEBI:597326"/>
    </cofactor>
</comment>
<evidence type="ECO:0000256" key="15">
    <source>
        <dbReference type="ARBA" id="ARBA00030993"/>
    </source>
</evidence>
<evidence type="ECO:0000256" key="3">
    <source>
        <dbReference type="ARBA" id="ARBA00011738"/>
    </source>
</evidence>
<evidence type="ECO:0000259" key="24">
    <source>
        <dbReference type="Pfam" id="PF00155"/>
    </source>
</evidence>
<evidence type="ECO:0000256" key="23">
    <source>
        <dbReference type="ARBA" id="ARBA00054518"/>
    </source>
</evidence>
<evidence type="ECO:0000256" key="10">
    <source>
        <dbReference type="ARBA" id="ARBA00022898"/>
    </source>
</evidence>
<evidence type="ECO:0000256" key="11">
    <source>
        <dbReference type="ARBA" id="ARBA00022990"/>
    </source>
</evidence>
<evidence type="ECO:0000256" key="17">
    <source>
        <dbReference type="ARBA" id="ARBA00031371"/>
    </source>
</evidence>
<dbReference type="Gene3D" id="3.40.640.10">
    <property type="entry name" value="Type I PLP-dependent aspartate aminotransferase-like (Major domain)"/>
    <property type="match status" value="1"/>
</dbReference>
<keyword evidence="12" id="KW-0456">Lyase</keyword>
<protein>
    <recommendedName>
        <fullName evidence="7">Kynurenine--oxoglutarate transaminase 3</fullName>
        <ecNumber evidence="6">2.6.1.63</ecNumber>
        <ecNumber evidence="5">2.6.1.7</ecNumber>
        <ecNumber evidence="4">4.4.1.13</ecNumber>
    </recommendedName>
    <alternativeName>
        <fullName evidence="18">Cysteine-S-conjugate beta-lyase 2</fullName>
    </alternativeName>
    <alternativeName>
        <fullName evidence="14">Kynurenine aminotransferase 3</fullName>
    </alternativeName>
    <alternativeName>
        <fullName evidence="15">Kynurenine aminotransferase III</fullName>
    </alternativeName>
    <alternativeName>
        <fullName evidence="16">Kynurenine--glyoxylate transaminase</fullName>
    </alternativeName>
    <alternativeName>
        <fullName evidence="17">Kynurenine--oxoglutarate transaminase III</fullName>
    </alternativeName>
</protein>
<comment type="catalytic activity">
    <reaction evidence="20">
        <text>L-kynurenine + glyoxylate = kynurenate + glycine + H2O</text>
        <dbReference type="Rhea" id="RHEA:65896"/>
        <dbReference type="ChEBI" id="CHEBI:15377"/>
        <dbReference type="ChEBI" id="CHEBI:36655"/>
        <dbReference type="ChEBI" id="CHEBI:57305"/>
        <dbReference type="ChEBI" id="CHEBI:57959"/>
        <dbReference type="ChEBI" id="CHEBI:58454"/>
        <dbReference type="EC" id="2.6.1.63"/>
    </reaction>
    <physiologicalReaction direction="left-to-right" evidence="20">
        <dbReference type="Rhea" id="RHEA:65897"/>
    </physiologicalReaction>
</comment>
<dbReference type="EC" id="2.6.1.7" evidence="5"/>
<evidence type="ECO:0000256" key="5">
    <source>
        <dbReference type="ARBA" id="ARBA00012751"/>
    </source>
</evidence>